<evidence type="ECO:0000313" key="2">
    <source>
        <dbReference type="Proteomes" id="UP001597199"/>
    </source>
</evidence>
<proteinExistence type="predicted"/>
<accession>A0ABW4BJ61</accession>
<comment type="caution">
    <text evidence="1">The sequence shown here is derived from an EMBL/GenBank/DDBJ whole genome shotgun (WGS) entry which is preliminary data.</text>
</comment>
<dbReference type="Proteomes" id="UP001597199">
    <property type="component" value="Unassembled WGS sequence"/>
</dbReference>
<dbReference type="RefSeq" id="WP_204119303.1">
    <property type="nucleotide sequence ID" value="NZ_BOLV01000013.1"/>
</dbReference>
<protein>
    <submittedName>
        <fullName evidence="1">Uncharacterized protein</fullName>
    </submittedName>
</protein>
<dbReference type="EMBL" id="JBHTOA010000034">
    <property type="protein sequence ID" value="MFD1399578.1"/>
    <property type="molecule type" value="Genomic_DNA"/>
</dbReference>
<organism evidence="1 2">
    <name type="scientific">Lacticaseibacillus suilingensis</name>
    <dbReference type="NCBI Taxonomy" id="2799577"/>
    <lineage>
        <taxon>Bacteria</taxon>
        <taxon>Bacillati</taxon>
        <taxon>Bacillota</taxon>
        <taxon>Bacilli</taxon>
        <taxon>Lactobacillales</taxon>
        <taxon>Lactobacillaceae</taxon>
        <taxon>Lacticaseibacillus</taxon>
    </lineage>
</organism>
<evidence type="ECO:0000313" key="1">
    <source>
        <dbReference type="EMBL" id="MFD1399578.1"/>
    </source>
</evidence>
<reference evidence="2" key="1">
    <citation type="journal article" date="2019" name="Int. J. Syst. Evol. Microbiol.">
        <title>The Global Catalogue of Microorganisms (GCM) 10K type strain sequencing project: providing services to taxonomists for standard genome sequencing and annotation.</title>
        <authorList>
            <consortium name="The Broad Institute Genomics Platform"/>
            <consortium name="The Broad Institute Genome Sequencing Center for Infectious Disease"/>
            <person name="Wu L."/>
            <person name="Ma J."/>
        </authorList>
    </citation>
    <scope>NUCLEOTIDE SEQUENCE [LARGE SCALE GENOMIC DNA]</scope>
    <source>
        <strain evidence="2">CCM 9110</strain>
    </source>
</reference>
<keyword evidence="2" id="KW-1185">Reference proteome</keyword>
<gene>
    <name evidence="1" type="ORF">ACFQ41_09700</name>
</gene>
<sequence length="110" mass="11700">MHEIPETVAQAESLVQKAQANGQPTTLDAVIAGGLQNWIQELLDEGSEGGYLTAKLSATGLIITDITGQTLYQAKTPTTTELVPAFKADAHHTLLAVQTTIRALYARGKL</sequence>
<name>A0ABW4BJ61_9LACO</name>